<evidence type="ECO:0000313" key="3">
    <source>
        <dbReference type="EMBL" id="KAK7681923.1"/>
    </source>
</evidence>
<name>A0AAW0FJP2_9APHY</name>
<dbReference type="PANTHER" id="PTHR40465">
    <property type="entry name" value="CHROMOSOME 1, WHOLE GENOME SHOTGUN SEQUENCE"/>
    <property type="match status" value="1"/>
</dbReference>
<dbReference type="AlphaFoldDB" id="A0AAW0FJP2"/>
<comment type="caution">
    <text evidence="3">The sequence shown here is derived from an EMBL/GenBank/DDBJ whole genome shotgun (WGS) entry which is preliminary data.</text>
</comment>
<feature type="transmembrane region" description="Helical" evidence="1">
    <location>
        <begin position="132"/>
        <end position="160"/>
    </location>
</feature>
<dbReference type="EMBL" id="JASBNA010000038">
    <property type="protein sequence ID" value="KAK7681923.1"/>
    <property type="molecule type" value="Genomic_DNA"/>
</dbReference>
<organism evidence="3 4">
    <name type="scientific">Cerrena zonata</name>
    <dbReference type="NCBI Taxonomy" id="2478898"/>
    <lineage>
        <taxon>Eukaryota</taxon>
        <taxon>Fungi</taxon>
        <taxon>Dikarya</taxon>
        <taxon>Basidiomycota</taxon>
        <taxon>Agaricomycotina</taxon>
        <taxon>Agaricomycetes</taxon>
        <taxon>Polyporales</taxon>
        <taxon>Cerrenaceae</taxon>
        <taxon>Cerrena</taxon>
    </lineage>
</organism>
<keyword evidence="1" id="KW-0472">Membrane</keyword>
<keyword evidence="1" id="KW-1133">Transmembrane helix</keyword>
<keyword evidence="4" id="KW-1185">Reference proteome</keyword>
<feature type="transmembrane region" description="Helical" evidence="1">
    <location>
        <begin position="57"/>
        <end position="76"/>
    </location>
</feature>
<reference evidence="3 4" key="1">
    <citation type="submission" date="2022-09" db="EMBL/GenBank/DDBJ databases">
        <authorList>
            <person name="Palmer J.M."/>
        </authorList>
    </citation>
    <scope>NUCLEOTIDE SEQUENCE [LARGE SCALE GENOMIC DNA]</scope>
    <source>
        <strain evidence="3 4">DSM 7382</strain>
    </source>
</reference>
<sequence length="262" mass="29684">MACASSWGYLINHFGNGEICNWIVWQVTVTIILTAFIIFIVQSFFAYRIFTFSKRNWYVMLPIIILATLRLATGLVSATKMIELQYYSLFVEEIRWVFTLVLSLGTAVDILIALALCWYLNKSRTGFASMEAVIDSIILYTIETGVLTSTTTVISLICWLTMPHNLIFLGLHFAISKLYANMLLASLNARKVLRGRSIPIRRFSDLSLSFVMSQGESHNDLNKQHSSDIPSNQLTKEGLGEELESIQYRVDKKTSVEVYPLA</sequence>
<evidence type="ECO:0000313" key="4">
    <source>
        <dbReference type="Proteomes" id="UP001385951"/>
    </source>
</evidence>
<dbReference type="PANTHER" id="PTHR40465:SF1">
    <property type="entry name" value="DUF6534 DOMAIN-CONTAINING PROTEIN"/>
    <property type="match status" value="1"/>
</dbReference>
<feature type="transmembrane region" description="Helical" evidence="1">
    <location>
        <begin position="22"/>
        <end position="45"/>
    </location>
</feature>
<gene>
    <name evidence="3" type="ORF">QCA50_014885</name>
</gene>
<evidence type="ECO:0000256" key="1">
    <source>
        <dbReference type="SAM" id="Phobius"/>
    </source>
</evidence>
<dbReference type="InterPro" id="IPR045339">
    <property type="entry name" value="DUF6534"/>
</dbReference>
<feature type="transmembrane region" description="Helical" evidence="1">
    <location>
        <begin position="96"/>
        <end position="120"/>
    </location>
</feature>
<dbReference type="Proteomes" id="UP001385951">
    <property type="component" value="Unassembled WGS sequence"/>
</dbReference>
<dbReference type="Pfam" id="PF20152">
    <property type="entry name" value="DUF6534"/>
    <property type="match status" value="1"/>
</dbReference>
<evidence type="ECO:0000259" key="2">
    <source>
        <dbReference type="Pfam" id="PF20152"/>
    </source>
</evidence>
<proteinExistence type="predicted"/>
<accession>A0AAW0FJP2</accession>
<keyword evidence="1" id="KW-0812">Transmembrane</keyword>
<feature type="transmembrane region" description="Helical" evidence="1">
    <location>
        <begin position="166"/>
        <end position="187"/>
    </location>
</feature>
<protein>
    <recommendedName>
        <fullName evidence="2">DUF6534 domain-containing protein</fullName>
    </recommendedName>
</protein>
<feature type="domain" description="DUF6534" evidence="2">
    <location>
        <begin position="106"/>
        <end position="191"/>
    </location>
</feature>